<feature type="non-terminal residue" evidence="2">
    <location>
        <position position="200"/>
    </location>
</feature>
<evidence type="ECO:0008006" key="3">
    <source>
        <dbReference type="Google" id="ProtNLM"/>
    </source>
</evidence>
<organism evidence="2">
    <name type="scientific">marine metagenome</name>
    <dbReference type="NCBI Taxonomy" id="408172"/>
    <lineage>
        <taxon>unclassified sequences</taxon>
        <taxon>metagenomes</taxon>
        <taxon>ecological metagenomes</taxon>
    </lineage>
</organism>
<proteinExistence type="predicted"/>
<name>A0A382R9P6_9ZZZZ</name>
<evidence type="ECO:0000256" key="1">
    <source>
        <dbReference type="SAM" id="Phobius"/>
    </source>
</evidence>
<feature type="transmembrane region" description="Helical" evidence="1">
    <location>
        <begin position="146"/>
        <end position="168"/>
    </location>
</feature>
<protein>
    <recommendedName>
        <fullName evidence="3">Cobalt transporter subunit CbtA</fullName>
    </recommendedName>
</protein>
<dbReference type="NCBIfam" id="TIGR02458">
    <property type="entry name" value="CbtA"/>
    <property type="match status" value="1"/>
</dbReference>
<dbReference type="InterPro" id="IPR012666">
    <property type="entry name" value="CbtA_put"/>
</dbReference>
<gene>
    <name evidence="2" type="ORF">METZ01_LOCUS347287</name>
</gene>
<accession>A0A382R9P6</accession>
<feature type="transmembrane region" description="Helical" evidence="1">
    <location>
        <begin position="109"/>
        <end position="126"/>
    </location>
</feature>
<reference evidence="2" key="1">
    <citation type="submission" date="2018-05" db="EMBL/GenBank/DDBJ databases">
        <authorList>
            <person name="Lanie J.A."/>
            <person name="Ng W.-L."/>
            <person name="Kazmierczak K.M."/>
            <person name="Andrzejewski T.M."/>
            <person name="Davidsen T.M."/>
            <person name="Wayne K.J."/>
            <person name="Tettelin H."/>
            <person name="Glass J.I."/>
            <person name="Rusch D."/>
            <person name="Podicherti R."/>
            <person name="Tsui H.-C.T."/>
            <person name="Winkler M.E."/>
        </authorList>
    </citation>
    <scope>NUCLEOTIDE SEQUENCE</scope>
</reference>
<dbReference type="Pfam" id="PF09490">
    <property type="entry name" value="CbtA"/>
    <property type="match status" value="1"/>
</dbReference>
<keyword evidence="1" id="KW-0812">Transmembrane</keyword>
<keyword evidence="1" id="KW-1133">Transmembrane helix</keyword>
<evidence type="ECO:0000313" key="2">
    <source>
        <dbReference type="EMBL" id="SVC94433.1"/>
    </source>
</evidence>
<sequence>MQRIVMVALLAGALAGFVAFALHIWQTTPLILHAETYGSGEASHDHEIAAGAKSKARAHAHEDKEGWPAQGFERNAYLLLADVVTALGFSFLLVGAMALSGRAIDWQKGIIWGLCGYVVFYVTPTLGMAPELPGMVGGELAERQTWWLATVAAALMAMGLLFFANGLLWKSVAALLLVAPHAIGAPHPVMEPGNVPAELA</sequence>
<dbReference type="AlphaFoldDB" id="A0A382R9P6"/>
<feature type="transmembrane region" description="Helical" evidence="1">
    <location>
        <begin position="76"/>
        <end position="97"/>
    </location>
</feature>
<dbReference type="EMBL" id="UINC01120135">
    <property type="protein sequence ID" value="SVC94433.1"/>
    <property type="molecule type" value="Genomic_DNA"/>
</dbReference>
<keyword evidence="1" id="KW-0472">Membrane</keyword>